<feature type="region of interest" description="Disordered" evidence="1">
    <location>
        <begin position="58"/>
        <end position="93"/>
    </location>
</feature>
<reference evidence="2" key="1">
    <citation type="submission" date="2023-04" db="EMBL/GenBank/DDBJ databases">
        <authorList>
            <person name="Vijverberg K."/>
            <person name="Xiong W."/>
            <person name="Schranz E."/>
        </authorList>
    </citation>
    <scope>NUCLEOTIDE SEQUENCE</scope>
</reference>
<gene>
    <name evidence="2" type="ORF">LSALG_LOCUS7970</name>
</gene>
<protein>
    <submittedName>
        <fullName evidence="2">Uncharacterized protein</fullName>
    </submittedName>
</protein>
<sequence length="178" mass="19925">MRLFRSAGDSTHHWTVGQNHDRKLLITPENKGILDFRNPIHMTDWQIIPYIFPHSYSTEVHEQSEENEEDGDDDEEEEEPHHASPTGGGSSSHFAAPRLIISNIWTNSNQSIPASTPTSRILPAWPRIFPPSPPSTLGIKSVNANMRRTSGLGPETPATILLLHLRFRLFHVTPADPG</sequence>
<name>A0AA35Y708_LACSI</name>
<dbReference type="AlphaFoldDB" id="A0AA35Y708"/>
<organism evidence="2 3">
    <name type="scientific">Lactuca saligna</name>
    <name type="common">Willowleaf lettuce</name>
    <dbReference type="NCBI Taxonomy" id="75948"/>
    <lineage>
        <taxon>Eukaryota</taxon>
        <taxon>Viridiplantae</taxon>
        <taxon>Streptophyta</taxon>
        <taxon>Embryophyta</taxon>
        <taxon>Tracheophyta</taxon>
        <taxon>Spermatophyta</taxon>
        <taxon>Magnoliopsida</taxon>
        <taxon>eudicotyledons</taxon>
        <taxon>Gunneridae</taxon>
        <taxon>Pentapetalae</taxon>
        <taxon>asterids</taxon>
        <taxon>campanulids</taxon>
        <taxon>Asterales</taxon>
        <taxon>Asteraceae</taxon>
        <taxon>Cichorioideae</taxon>
        <taxon>Cichorieae</taxon>
        <taxon>Lactucinae</taxon>
        <taxon>Lactuca</taxon>
    </lineage>
</organism>
<dbReference type="Proteomes" id="UP001177003">
    <property type="component" value="Chromosome 1"/>
</dbReference>
<accession>A0AA35Y708</accession>
<evidence type="ECO:0000256" key="1">
    <source>
        <dbReference type="SAM" id="MobiDB-lite"/>
    </source>
</evidence>
<feature type="compositionally biased region" description="Acidic residues" evidence="1">
    <location>
        <begin position="65"/>
        <end position="78"/>
    </location>
</feature>
<keyword evidence="3" id="KW-1185">Reference proteome</keyword>
<dbReference type="EMBL" id="OX465077">
    <property type="protein sequence ID" value="CAI9267495.1"/>
    <property type="molecule type" value="Genomic_DNA"/>
</dbReference>
<evidence type="ECO:0000313" key="3">
    <source>
        <dbReference type="Proteomes" id="UP001177003"/>
    </source>
</evidence>
<proteinExistence type="predicted"/>
<evidence type="ECO:0000313" key="2">
    <source>
        <dbReference type="EMBL" id="CAI9267495.1"/>
    </source>
</evidence>